<dbReference type="Proteomes" id="UP001642409">
    <property type="component" value="Unassembled WGS sequence"/>
</dbReference>
<comment type="similarity">
    <text evidence="1">Belongs to the GILT family.</text>
</comment>
<dbReference type="PANTHER" id="PTHR48010:SF58">
    <property type="entry name" value="RECEPTOR PROTEIN KINASE-LIKE PROTEIN ZAR1"/>
    <property type="match status" value="1"/>
</dbReference>
<dbReference type="InterPro" id="IPR050994">
    <property type="entry name" value="At_inactive_RLKs"/>
</dbReference>
<name>A0AA86Q3X8_9EUKA</name>
<dbReference type="Gene3D" id="3.80.10.10">
    <property type="entry name" value="Ribonuclease Inhibitor"/>
    <property type="match status" value="1"/>
</dbReference>
<evidence type="ECO:0000313" key="3">
    <source>
        <dbReference type="EMBL" id="CAI9949293.1"/>
    </source>
</evidence>
<evidence type="ECO:0000313" key="5">
    <source>
        <dbReference type="Proteomes" id="UP001642409"/>
    </source>
</evidence>
<keyword evidence="2" id="KW-0325">Glycoprotein</keyword>
<protein>
    <submittedName>
        <fullName evidence="3">Uncharacterized protein</fullName>
    </submittedName>
</protein>
<evidence type="ECO:0000256" key="2">
    <source>
        <dbReference type="ARBA" id="ARBA00023180"/>
    </source>
</evidence>
<dbReference type="SUPFAM" id="SSF52058">
    <property type="entry name" value="L domain-like"/>
    <property type="match status" value="1"/>
</dbReference>
<dbReference type="Pfam" id="PF03227">
    <property type="entry name" value="GILT"/>
    <property type="match status" value="1"/>
</dbReference>
<reference evidence="4 5" key="2">
    <citation type="submission" date="2024-07" db="EMBL/GenBank/DDBJ databases">
        <authorList>
            <person name="Akdeniz Z."/>
        </authorList>
    </citation>
    <scope>NUCLEOTIDE SEQUENCE [LARGE SCALE GENOMIC DNA]</scope>
</reference>
<dbReference type="EMBL" id="CATOUU010000796">
    <property type="protein sequence ID" value="CAI9949293.1"/>
    <property type="molecule type" value="Genomic_DNA"/>
</dbReference>
<dbReference type="InterPro" id="IPR032675">
    <property type="entry name" value="LRR_dom_sf"/>
</dbReference>
<dbReference type="InterPro" id="IPR004911">
    <property type="entry name" value="Interferon-induced_GILT"/>
</dbReference>
<reference evidence="3" key="1">
    <citation type="submission" date="2023-06" db="EMBL/GenBank/DDBJ databases">
        <authorList>
            <person name="Kurt Z."/>
        </authorList>
    </citation>
    <scope>NUCLEOTIDE SEQUENCE</scope>
</reference>
<keyword evidence="5" id="KW-1185">Reference proteome</keyword>
<evidence type="ECO:0000313" key="4">
    <source>
        <dbReference type="EMBL" id="CAL6061882.1"/>
    </source>
</evidence>
<sequence length="600" mass="67693">MLSIVLSLAYTDGECLQQLYGLSNGQAWTVNTNWDGLNECTYFGITCENFEVTSINLPANNLVGTIPSCLFSMTGLKQLNLANNKFTDALFDMGLLEHLSTVNIENCHFTSVNYDVDAVSTSINLRNNDLSKVSIKFVNSQLITKLDLTNTSISGSFDIIDFAKLVDFSAAHTNIALKISAFPEFLRSLDVSFTPTSMDVEKLYALLNKSSVSIIGFKRTQLYGKAPAPTPFMVSDLSENAFVCRDDSKSMFDCTFLQIKGLYYFVAKKQLKVQIESNTRLPNMPMEFISQLNLYVRDLQTSNATVTNVVKLTKCTPTTTEPWVYYLQCDCDQEIKNKEDIAVVYQDKAVSTGSLLVVKEVNELLVNAGEGVDYFQRKNMKRIDYQTKIVREEQPKLIKAESYNPVKAAKVMQIHVTAYSKCPDYISFVKEFYEPFTTKYALLAKYIQFNYVSMAKAAPMNVVKASSMHGQYEAHMDAVYACAQKYSPENFWDSQICFASSDSCLVENIVDRDTVASIELCAVEEEGMNILTENDAWLQEQGATWSPSLFMNNRPFCLWRATKTKPEEDCGNLFKDIDEFAKLICRNMVFHSVQECAELK</sequence>
<evidence type="ECO:0000256" key="1">
    <source>
        <dbReference type="ARBA" id="ARBA00005679"/>
    </source>
</evidence>
<gene>
    <name evidence="3" type="ORF">HINF_LOCUS36938</name>
    <name evidence="4" type="ORF">HINF_LOCUS49920</name>
</gene>
<dbReference type="AlphaFoldDB" id="A0AA86Q3X8"/>
<comment type="caution">
    <text evidence="3">The sequence shown here is derived from an EMBL/GenBank/DDBJ whole genome shotgun (WGS) entry which is preliminary data.</text>
</comment>
<dbReference type="GO" id="GO:0016671">
    <property type="term" value="F:oxidoreductase activity, acting on a sulfur group of donors, disulfide as acceptor"/>
    <property type="evidence" value="ECO:0007669"/>
    <property type="project" value="InterPro"/>
</dbReference>
<accession>A0AA86Q3X8</accession>
<organism evidence="3">
    <name type="scientific">Hexamita inflata</name>
    <dbReference type="NCBI Taxonomy" id="28002"/>
    <lineage>
        <taxon>Eukaryota</taxon>
        <taxon>Metamonada</taxon>
        <taxon>Diplomonadida</taxon>
        <taxon>Hexamitidae</taxon>
        <taxon>Hexamitinae</taxon>
        <taxon>Hexamita</taxon>
    </lineage>
</organism>
<dbReference type="PANTHER" id="PTHR48010">
    <property type="entry name" value="OS05G0588300 PROTEIN"/>
    <property type="match status" value="1"/>
</dbReference>
<proteinExistence type="inferred from homology"/>
<dbReference type="EMBL" id="CAXDID020000237">
    <property type="protein sequence ID" value="CAL6061882.1"/>
    <property type="molecule type" value="Genomic_DNA"/>
</dbReference>